<evidence type="ECO:0000313" key="3">
    <source>
        <dbReference type="EMBL" id="OAA82547.1"/>
    </source>
</evidence>
<evidence type="ECO:0000259" key="2">
    <source>
        <dbReference type="Pfam" id="PF00884"/>
    </source>
</evidence>
<feature type="transmembrane region" description="Helical" evidence="1">
    <location>
        <begin position="18"/>
        <end position="37"/>
    </location>
</feature>
<keyword evidence="1" id="KW-0812">Transmembrane</keyword>
<dbReference type="EMBL" id="AZHF01000001">
    <property type="protein sequence ID" value="OAA82547.1"/>
    <property type="molecule type" value="Genomic_DNA"/>
</dbReference>
<accession>A0A168L0Q1</accession>
<dbReference type="SUPFAM" id="SSF53649">
    <property type="entry name" value="Alkaline phosphatase-like"/>
    <property type="match status" value="1"/>
</dbReference>
<dbReference type="OrthoDB" id="103349at2759"/>
<dbReference type="PANTHER" id="PTHR43751">
    <property type="entry name" value="SULFATASE"/>
    <property type="match status" value="1"/>
</dbReference>
<keyword evidence="1" id="KW-1133">Transmembrane helix</keyword>
<keyword evidence="4" id="KW-1185">Reference proteome</keyword>
<evidence type="ECO:0000313" key="4">
    <source>
        <dbReference type="Proteomes" id="UP000076881"/>
    </source>
</evidence>
<dbReference type="AlphaFoldDB" id="A0A168L0Q1"/>
<dbReference type="Proteomes" id="UP000076881">
    <property type="component" value="Unassembled WGS sequence"/>
</dbReference>
<reference evidence="3 4" key="1">
    <citation type="journal article" date="2016" name="Genome Biol. Evol.">
        <title>Divergent and convergent evolution of fungal pathogenicity.</title>
        <authorList>
            <person name="Shang Y."/>
            <person name="Xiao G."/>
            <person name="Zheng P."/>
            <person name="Cen K."/>
            <person name="Zhan S."/>
            <person name="Wang C."/>
        </authorList>
    </citation>
    <scope>NUCLEOTIDE SEQUENCE [LARGE SCALE GENOMIC DNA]</scope>
    <source>
        <strain evidence="3 4">RCEF 1005</strain>
    </source>
</reference>
<dbReference type="InterPro" id="IPR017850">
    <property type="entry name" value="Alkaline_phosphatase_core_sf"/>
</dbReference>
<feature type="transmembrane region" description="Helical" evidence="1">
    <location>
        <begin position="140"/>
        <end position="162"/>
    </location>
</feature>
<organism evidence="3 4">
    <name type="scientific">Akanthomyces lecanii RCEF 1005</name>
    <dbReference type="NCBI Taxonomy" id="1081108"/>
    <lineage>
        <taxon>Eukaryota</taxon>
        <taxon>Fungi</taxon>
        <taxon>Dikarya</taxon>
        <taxon>Ascomycota</taxon>
        <taxon>Pezizomycotina</taxon>
        <taxon>Sordariomycetes</taxon>
        <taxon>Hypocreomycetidae</taxon>
        <taxon>Hypocreales</taxon>
        <taxon>Cordycipitaceae</taxon>
        <taxon>Akanthomyces</taxon>
        <taxon>Cordyceps confragosa</taxon>
    </lineage>
</organism>
<proteinExistence type="predicted"/>
<feature type="transmembrane region" description="Helical" evidence="1">
    <location>
        <begin position="93"/>
        <end position="119"/>
    </location>
</feature>
<dbReference type="Gene3D" id="3.40.720.10">
    <property type="entry name" value="Alkaline Phosphatase, subunit A"/>
    <property type="match status" value="1"/>
</dbReference>
<sequence length="869" mass="98099">MVRQAVSFLLSRTFNERFAYAFVAVALIASKVIHIVAHERGLPRRHLALWAFSFVTQDLVLLLLVRYALDRSNHSSHNHNSRKKKGSNNGHRVVLRLGTLAVMVYSAVVSVVNVAFFAYTRSEVHWRNAAFASDSSSRSVLMSGLVVFLSIFFAVFFLAAVLQSIIFPFAQGGIDIAQWPWHFIKEQRSNGQRYSQLPRTSSPAELSLEKGHYPWHHDSASQWRIHWAPRALWTVAILSEILALLVRPSMGSLTYISWTTPLLPFVDFKESASILQSLQPVYHADINALYDNKTALDHPVSFDWLPRDTVLPGFEDWYQTDGQHYNAAADPLRISNLEEDVLSDLKHALSKVSIKHIMVVVLESTRKDVFPIKKEGLIWNRFTETYGTHKQLPDAAANRLETLTQTAKHLTGDFQDGFSSAAGQQKKGRGGINFNDAFSSATYTLKSMVGIMCGVWPLVADLNQEYLHHIYQPCLPQILEALTHIDNETNAVTAQDAGSKRSKWRSHFLQSITLGFDHSDLGTAQFGFPRENIIDSRYLRSEAAKFGAVQLPDINYFGFEEPPLLDYMRDAFSSARRDNERLLLTHVTSTTHHPYKMPANETVVPLGRGSRLQQMSDYVNSVGYDDRWLGQILQLLDEEQVADETLVVFVGDHGISLPENDKPASYYNPNTGCNHVPLVFSHPQLPVMDVSGSVSTMEILPTILDLLRETDSLTTAASAAAGDLLANYEGQSLIRTLRNSTAVQRPRGSAKSPAGVEDDIMSNWQFIVMNPGRAMIGIRDKRRSHLTLVVPVIKNVFWRFNDLTRDPRDVNPIEAFSFTTFLQEIENKYSKVEAEWVEEAAFVVRWFVDENNKRWRYGEYALPSNAKDS</sequence>
<feature type="transmembrane region" description="Helical" evidence="1">
    <location>
        <begin position="49"/>
        <end position="69"/>
    </location>
</feature>
<gene>
    <name evidence="3" type="ORF">LEL_02092</name>
</gene>
<keyword evidence="1" id="KW-0472">Membrane</keyword>
<dbReference type="InterPro" id="IPR000917">
    <property type="entry name" value="Sulfatase_N"/>
</dbReference>
<dbReference type="STRING" id="1081108.A0A168L0Q1"/>
<name>A0A168L0Q1_CORDF</name>
<protein>
    <submittedName>
        <fullName evidence="3">Sulfatase domain protein</fullName>
    </submittedName>
</protein>
<evidence type="ECO:0000256" key="1">
    <source>
        <dbReference type="SAM" id="Phobius"/>
    </source>
</evidence>
<feature type="domain" description="Sulfatase N-terminal" evidence="2">
    <location>
        <begin position="429"/>
        <end position="707"/>
    </location>
</feature>
<dbReference type="PANTHER" id="PTHR43751:SF3">
    <property type="entry name" value="SULFATASE N-TERMINAL DOMAIN-CONTAINING PROTEIN"/>
    <property type="match status" value="1"/>
</dbReference>
<dbReference type="InterPro" id="IPR052701">
    <property type="entry name" value="GAG_Ulvan_Degrading_Sulfatases"/>
</dbReference>
<comment type="caution">
    <text evidence="3">The sequence shown here is derived from an EMBL/GenBank/DDBJ whole genome shotgun (WGS) entry which is preliminary data.</text>
</comment>
<dbReference type="Pfam" id="PF00884">
    <property type="entry name" value="Sulfatase"/>
    <property type="match status" value="1"/>
</dbReference>